<dbReference type="InterPro" id="IPR008928">
    <property type="entry name" value="6-hairpin_glycosidase_sf"/>
</dbReference>
<keyword evidence="8" id="KW-0472">Membrane</keyword>
<evidence type="ECO:0000256" key="5">
    <source>
        <dbReference type="ARBA" id="ARBA00022824"/>
    </source>
</evidence>
<gene>
    <name evidence="17" type="ORF">DIURU_000189</name>
</gene>
<dbReference type="InterPro" id="IPR031335">
    <property type="entry name" value="Glyco_hydro_63_C"/>
</dbReference>
<evidence type="ECO:0000259" key="16">
    <source>
        <dbReference type="Pfam" id="PF16923"/>
    </source>
</evidence>
<dbReference type="GeneID" id="54778842"/>
<name>A0A642UZH5_DIURU</name>
<sequence>MLRWPVLWLTLVLTLAFEFDVANDYSPSSSNATIAALEADSSLFWGAYRSGNYFATRPRTPWSLMSGLMWFSLDDYDSIGDIRHSYDQGDASIAKANWIQFDPRLGGREVIVDNKCHYTIQIDFVKSDDGQSWATKVLATPHKGYENNEIALVWYSGLEGEKDEGKTGYIELETVPTDTHVGFRGISEELGMFYLDVHKKGRTPKVSQDFGIDQFIPGLHHLSLNVPDGRVWQARDIFATLVQESVEEVVPLLQMQQQQVRPHQLYIMRNLHQYQGNMHFVQGIYQGKAEMQILFNSHLTPESQQFTTENLKQRIKDTLKKVDNKYHEVFNLNAPFTSKDHQKFAQECISGLMGGLSYFYGDQLVDRETKLDDVDDDDGAALTLDGKFEGPYELFTLVPSRPFFPRGFYWDEGFHLLPLLRYDPKLVMDILTSWFDLIDDDGWIAREQILGPESRSRVPPAFQVQSPEIVNPPTLMLAFVYLIEQLEASGLENNLIQLDEFRHVYPRLKQHFDFIRTTQIGMKDEFDRPGQGYRWRGRTATHCLASGLDDYPRPQPMDVAELHVDLLSWVGVMARSLKLVAHHLDIGEDQQYFADIENQVETDLVALHWSEDNGCFCDVSVDEDDEDEHVCHKGYISIFPFITKLIKPDDHAKIERVIKSLADPEELWTPYGIRSLSKSDPEYRTGENYWKSPIWIQMNYLVLDALHYYHPHVDGALKDEVARVYRELRENVVNNVYGQWKRSGYVWEQYDDETGHFKGAKNFLGWTSSVVMMMEMPQHLE</sequence>
<dbReference type="Proteomes" id="UP000449547">
    <property type="component" value="Unassembled WGS sequence"/>
</dbReference>
<comment type="pathway">
    <text evidence="13">Glycan metabolism; N-glycan degradation.</text>
</comment>
<dbReference type="EC" id="3.2.1.106" evidence="11 12"/>
<keyword evidence="14" id="KW-0732">Signal</keyword>
<evidence type="ECO:0000313" key="17">
    <source>
        <dbReference type="EMBL" id="KAA8908400.1"/>
    </source>
</evidence>
<keyword evidence="18" id="KW-1185">Reference proteome</keyword>
<dbReference type="GO" id="GO:0006487">
    <property type="term" value="P:protein N-linked glycosylation"/>
    <property type="evidence" value="ECO:0007669"/>
    <property type="project" value="UniProtKB-UniRule"/>
</dbReference>
<dbReference type="GO" id="GO:0004573">
    <property type="term" value="F:Glc3Man9GlcNAc2 oligosaccharide glucosidase activity"/>
    <property type="evidence" value="ECO:0007669"/>
    <property type="project" value="UniProtKB-UniRule"/>
</dbReference>
<dbReference type="GO" id="GO:0009311">
    <property type="term" value="P:oligosaccharide metabolic process"/>
    <property type="evidence" value="ECO:0007669"/>
    <property type="project" value="UniProtKB-UniRule"/>
</dbReference>
<keyword evidence="3" id="KW-0812">Transmembrane</keyword>
<evidence type="ECO:0000256" key="9">
    <source>
        <dbReference type="ARBA" id="ARBA00023180"/>
    </source>
</evidence>
<dbReference type="Gene3D" id="1.50.10.10">
    <property type="match status" value="1"/>
</dbReference>
<evidence type="ECO:0000256" key="4">
    <source>
        <dbReference type="ARBA" id="ARBA00022801"/>
    </source>
</evidence>
<dbReference type="AlphaFoldDB" id="A0A642UZH5"/>
<dbReference type="InterPro" id="IPR038518">
    <property type="entry name" value="Glyco_hydro_63N_sf"/>
</dbReference>
<protein>
    <recommendedName>
        <fullName evidence="11 12">Mannosyl-oligosaccharide glucosidase</fullName>
        <ecNumber evidence="11 12">3.2.1.106</ecNumber>
    </recommendedName>
    <alternativeName>
        <fullName evidence="13">Glucosidase I</fullName>
    </alternativeName>
</protein>
<dbReference type="GO" id="GO:0005789">
    <property type="term" value="C:endoplasmic reticulum membrane"/>
    <property type="evidence" value="ECO:0007669"/>
    <property type="project" value="UniProtKB-SubCell"/>
</dbReference>
<keyword evidence="5 12" id="KW-0256">Endoplasmic reticulum</keyword>
<dbReference type="PANTHER" id="PTHR10412:SF11">
    <property type="entry name" value="MANNOSYL-OLIGOSACCHARIDE GLUCOSIDASE"/>
    <property type="match status" value="1"/>
</dbReference>
<evidence type="ECO:0000256" key="11">
    <source>
        <dbReference type="ARBA" id="ARBA00038888"/>
    </source>
</evidence>
<dbReference type="RefSeq" id="XP_034015000.1">
    <property type="nucleotide sequence ID" value="XM_034154482.1"/>
</dbReference>
<feature type="chain" id="PRO_5024949324" description="Mannosyl-oligosaccharide glucosidase" evidence="14">
    <location>
        <begin position="17"/>
        <end position="781"/>
    </location>
</feature>
<dbReference type="InterPro" id="IPR004888">
    <property type="entry name" value="Glycoside_hydrolase_63"/>
</dbReference>
<dbReference type="SUPFAM" id="SSF48208">
    <property type="entry name" value="Six-hairpin glycosidases"/>
    <property type="match status" value="1"/>
</dbReference>
<dbReference type="InterPro" id="IPR031631">
    <property type="entry name" value="Glyco_hydro_63N"/>
</dbReference>
<feature type="domain" description="Glycosyl hydrolase family 63 C-terminal" evidence="15">
    <location>
        <begin position="307"/>
        <end position="775"/>
    </location>
</feature>
<dbReference type="OrthoDB" id="410058at2759"/>
<evidence type="ECO:0000256" key="1">
    <source>
        <dbReference type="ARBA" id="ARBA00004648"/>
    </source>
</evidence>
<keyword evidence="7" id="KW-1133">Transmembrane helix</keyword>
<dbReference type="EMBL" id="SWFT01000008">
    <property type="protein sequence ID" value="KAA8908400.1"/>
    <property type="molecule type" value="Genomic_DNA"/>
</dbReference>
<evidence type="ECO:0000256" key="6">
    <source>
        <dbReference type="ARBA" id="ARBA00022968"/>
    </source>
</evidence>
<evidence type="ECO:0000256" key="13">
    <source>
        <dbReference type="RuleBase" id="RU369107"/>
    </source>
</evidence>
<accession>A0A642UZH5</accession>
<evidence type="ECO:0000256" key="7">
    <source>
        <dbReference type="ARBA" id="ARBA00022989"/>
    </source>
</evidence>
<feature type="signal peptide" evidence="14">
    <location>
        <begin position="1"/>
        <end position="16"/>
    </location>
</feature>
<evidence type="ECO:0000256" key="10">
    <source>
        <dbReference type="ARBA" id="ARBA00023295"/>
    </source>
</evidence>
<comment type="subcellular location">
    <subcellularLocation>
        <location evidence="1 12">Endoplasmic reticulum membrane</location>
        <topology evidence="1 12">Single-pass type II membrane protein</topology>
    </subcellularLocation>
</comment>
<dbReference type="PANTHER" id="PTHR10412">
    <property type="entry name" value="MANNOSYL-OLIGOSACCHARIDE GLUCOSIDASE"/>
    <property type="match status" value="1"/>
</dbReference>
<keyword evidence="9 13" id="KW-0325">Glycoprotein</keyword>
<reference evidence="17 18" key="1">
    <citation type="submission" date="2019-07" db="EMBL/GenBank/DDBJ databases">
        <title>Genome assembly of two rare yeast pathogens: Diutina rugosa and Trichomonascus ciferrii.</title>
        <authorList>
            <person name="Mixao V."/>
            <person name="Saus E."/>
            <person name="Hansen A."/>
            <person name="Lass-Flor C."/>
            <person name="Gabaldon T."/>
        </authorList>
    </citation>
    <scope>NUCLEOTIDE SEQUENCE [LARGE SCALE GENOMIC DNA]</scope>
    <source>
        <strain evidence="17 18">CBS 613</strain>
    </source>
</reference>
<comment type="caution">
    <text evidence="17">The sequence shown here is derived from an EMBL/GenBank/DDBJ whole genome shotgun (WGS) entry which is preliminary data.</text>
</comment>
<comment type="similarity">
    <text evidence="2 12">Belongs to the glycosyl hydrolase 63 family.</text>
</comment>
<dbReference type="OMA" id="IHLDLRC"/>
<proteinExistence type="inferred from homology"/>
<evidence type="ECO:0000259" key="15">
    <source>
        <dbReference type="Pfam" id="PF03200"/>
    </source>
</evidence>
<keyword evidence="4 12" id="KW-0378">Hydrolase</keyword>
<evidence type="ECO:0000256" key="3">
    <source>
        <dbReference type="ARBA" id="ARBA00022692"/>
    </source>
</evidence>
<comment type="catalytic activity">
    <reaction evidence="12">
        <text>N(4)-(alpha-D-Glc-(1-&gt;2)-alpha-D-Glc-(1-&gt;3)-alpha-D-Glc-(1-&gt;3)-alpha-D-Man-(1-&gt;2)-alpha-D-Man-(1-&gt;2)-alpha-D-Man-(1-&gt;3)-[alpha-D-Man-(1-&gt;2)-alpha-D-Man-(1-&gt;3)-[alpha-D-Man-(1-&gt;2)-alpha-D-Man-(1-&gt;6)]-alpha-D-Man-(1-&gt;6)]-beta-D-Man-(1-&gt;4)-beta-D-GlcNAc-(1-&gt;4)-beta-D-GlcNAc)-L-asparaginyl-[protein] + H2O = N(4)-(alpha-D-Glc-(1-&gt;3)-alpha-D-Glc-(1-&gt;3)-alpha-D-Man-(1-&gt;2)-alpha-D-Man-(1-&gt;2)-alpha-D-Man-(1-&gt;3)-[alpha-D-Man-(1-&gt;2)-alpha-D-Man-(1-&gt;3)-[alpha-D-Man-(1-&gt;2)-alpha-D-Man-(1-&gt;6)]-alpha-D-Man-(1-&gt;6)]-beta-D-Man-(1-&gt;4)-beta-D-GlcNAc-(1-&gt;4)-beta-D-GlcNAc)-L-asparaginyl-[protein] + beta-D-glucose</text>
        <dbReference type="Rhea" id="RHEA:55988"/>
        <dbReference type="Rhea" id="RHEA-COMP:12806"/>
        <dbReference type="Rhea" id="RHEA-COMP:14355"/>
        <dbReference type="ChEBI" id="CHEBI:15377"/>
        <dbReference type="ChEBI" id="CHEBI:15903"/>
        <dbReference type="ChEBI" id="CHEBI:59082"/>
        <dbReference type="ChEBI" id="CHEBI:132537"/>
        <dbReference type="EC" id="3.2.1.106"/>
    </reaction>
</comment>
<keyword evidence="6" id="KW-0735">Signal-anchor</keyword>
<dbReference type="Gene3D" id="2.70.98.110">
    <property type="entry name" value="Glycosyl hydrolase family 63, N-terminal domain"/>
    <property type="match status" value="1"/>
</dbReference>
<dbReference type="Pfam" id="PF16923">
    <property type="entry name" value="Glyco_hydro_63N"/>
    <property type="match status" value="1"/>
</dbReference>
<evidence type="ECO:0000256" key="12">
    <source>
        <dbReference type="RuleBase" id="RU368089"/>
    </source>
</evidence>
<dbReference type="VEuPathDB" id="FungiDB:DIURU_000189"/>
<evidence type="ECO:0000256" key="14">
    <source>
        <dbReference type="SAM" id="SignalP"/>
    </source>
</evidence>
<evidence type="ECO:0000256" key="2">
    <source>
        <dbReference type="ARBA" id="ARBA00010833"/>
    </source>
</evidence>
<evidence type="ECO:0000256" key="8">
    <source>
        <dbReference type="ARBA" id="ARBA00023136"/>
    </source>
</evidence>
<evidence type="ECO:0000313" key="18">
    <source>
        <dbReference type="Proteomes" id="UP000449547"/>
    </source>
</evidence>
<dbReference type="InterPro" id="IPR012341">
    <property type="entry name" value="6hp_glycosidase-like_sf"/>
</dbReference>
<feature type="domain" description="Glycosyl hydrolase family 63 N-terminal" evidence="16">
    <location>
        <begin position="42"/>
        <end position="264"/>
    </location>
</feature>
<keyword evidence="10 12" id="KW-0326">Glycosidase</keyword>
<organism evidence="17 18">
    <name type="scientific">Diutina rugosa</name>
    <name type="common">Yeast</name>
    <name type="synonym">Candida rugosa</name>
    <dbReference type="NCBI Taxonomy" id="5481"/>
    <lineage>
        <taxon>Eukaryota</taxon>
        <taxon>Fungi</taxon>
        <taxon>Dikarya</taxon>
        <taxon>Ascomycota</taxon>
        <taxon>Saccharomycotina</taxon>
        <taxon>Pichiomycetes</taxon>
        <taxon>Debaryomycetaceae</taxon>
        <taxon>Diutina</taxon>
    </lineage>
</organism>
<comment type="function">
    <text evidence="12">Cleaves the distal alpha 1,2-linked glucose residue from the Glc(3)Man(9)GlcNAc(2) oligosaccharide precursor.</text>
</comment>
<dbReference type="Pfam" id="PF03200">
    <property type="entry name" value="Glyco_hydro_63"/>
    <property type="match status" value="1"/>
</dbReference>